<reference evidence="8 9" key="1">
    <citation type="submission" date="2018-07" db="EMBL/GenBank/DDBJ databases">
        <title>Genomic Encyclopedia of Archaeal and Bacterial Type Strains, Phase II (KMG-II): from individual species to whole genera.</title>
        <authorList>
            <person name="Goeker M."/>
        </authorList>
    </citation>
    <scope>NUCLEOTIDE SEQUENCE [LARGE SCALE GENOMIC DNA]</scope>
    <source>
        <strain evidence="8 9">DSM 25795</strain>
    </source>
</reference>
<evidence type="ECO:0000256" key="3">
    <source>
        <dbReference type="ARBA" id="ARBA00022475"/>
    </source>
</evidence>
<feature type="transmembrane region" description="Helical" evidence="7">
    <location>
        <begin position="322"/>
        <end position="339"/>
    </location>
</feature>
<comment type="caution">
    <text evidence="8">The sequence shown here is derived from an EMBL/GenBank/DDBJ whole genome shotgun (WGS) entry which is preliminary data.</text>
</comment>
<sequence>MVILVQTTELCRVNINYSILKTKEQSAPQLFEISHYFQTAIFATIIILCLFSIISPPIALLFGVVVVNIFGNPFIEFNHKAITFLLQFSVVGLGFGMNASSAISAGKEGFVLTILSIFSTLIFGLLLGKWLKTERKTSHLISCGTAICGGSAIAAISPVIKSNENQTSIALGVIFILNSVALFVFPFIGHQLGLSQKDFGLWCAIAIHDTSSVVGAANKYGAEALQIATTVKLARALWIIPISIITAIIFKNKNSKIKIPYFIGLFIVAMLLNSYIPSISFFAPHIVNLAKIGLTITLFLIGATLNINTLKSVGVKPLLQGIFLWIFIASLSLMAIIYLG</sequence>
<evidence type="ECO:0000313" key="9">
    <source>
        <dbReference type="Proteomes" id="UP000257004"/>
    </source>
</evidence>
<comment type="similarity">
    <text evidence="2">Belongs to the UPF0324 family.</text>
</comment>
<evidence type="ECO:0000256" key="1">
    <source>
        <dbReference type="ARBA" id="ARBA00004651"/>
    </source>
</evidence>
<evidence type="ECO:0000256" key="7">
    <source>
        <dbReference type="SAM" id="Phobius"/>
    </source>
</evidence>
<evidence type="ECO:0000256" key="2">
    <source>
        <dbReference type="ARBA" id="ARBA00007977"/>
    </source>
</evidence>
<evidence type="ECO:0000256" key="4">
    <source>
        <dbReference type="ARBA" id="ARBA00022692"/>
    </source>
</evidence>
<dbReference type="InterPro" id="IPR018383">
    <property type="entry name" value="UPF0324_pro"/>
</dbReference>
<evidence type="ECO:0000256" key="6">
    <source>
        <dbReference type="ARBA" id="ARBA00023136"/>
    </source>
</evidence>
<dbReference type="Pfam" id="PF03601">
    <property type="entry name" value="Cons_hypoth698"/>
    <property type="match status" value="1"/>
</dbReference>
<keyword evidence="3" id="KW-1003">Cell membrane</keyword>
<dbReference type="AlphaFoldDB" id="A0A3D9G1S9"/>
<evidence type="ECO:0000313" key="8">
    <source>
        <dbReference type="EMBL" id="RED27176.1"/>
    </source>
</evidence>
<name>A0A3D9G1S9_9FLAO</name>
<keyword evidence="5 7" id="KW-1133">Transmembrane helix</keyword>
<gene>
    <name evidence="8" type="ORF">BD847_1112</name>
</gene>
<dbReference type="PANTHER" id="PTHR30106:SF1">
    <property type="entry name" value="UPF0324 MEMBRANE PROTEIN FN0533"/>
    <property type="match status" value="1"/>
</dbReference>
<proteinExistence type="inferred from homology"/>
<protein>
    <submittedName>
        <fullName evidence="8">Putative integral membrane protein (TIGR00698 family)</fullName>
    </submittedName>
</protein>
<dbReference type="EMBL" id="QRDQ01000007">
    <property type="protein sequence ID" value="RED27176.1"/>
    <property type="molecule type" value="Genomic_DNA"/>
</dbReference>
<keyword evidence="9" id="KW-1185">Reference proteome</keyword>
<accession>A0A3D9G1S9</accession>
<feature type="transmembrane region" description="Helical" evidence="7">
    <location>
        <begin position="233"/>
        <end position="250"/>
    </location>
</feature>
<feature type="transmembrane region" description="Helical" evidence="7">
    <location>
        <begin position="289"/>
        <end position="310"/>
    </location>
</feature>
<comment type="subcellular location">
    <subcellularLocation>
        <location evidence="1">Cell membrane</location>
        <topology evidence="1">Multi-pass membrane protein</topology>
    </subcellularLocation>
</comment>
<keyword evidence="4 7" id="KW-0812">Transmembrane</keyword>
<feature type="transmembrane region" description="Helical" evidence="7">
    <location>
        <begin position="82"/>
        <end position="103"/>
    </location>
</feature>
<dbReference type="GO" id="GO:0005886">
    <property type="term" value="C:plasma membrane"/>
    <property type="evidence" value="ECO:0007669"/>
    <property type="project" value="UniProtKB-SubCell"/>
</dbReference>
<feature type="transmembrane region" description="Helical" evidence="7">
    <location>
        <begin position="109"/>
        <end position="128"/>
    </location>
</feature>
<dbReference type="PANTHER" id="PTHR30106">
    <property type="entry name" value="INNER MEMBRANE PROTEIN YEIH-RELATED"/>
    <property type="match status" value="1"/>
</dbReference>
<organism evidence="8 9">
    <name type="scientific">Flavobacterium cutihirudinis</name>
    <dbReference type="NCBI Taxonomy" id="1265740"/>
    <lineage>
        <taxon>Bacteria</taxon>
        <taxon>Pseudomonadati</taxon>
        <taxon>Bacteroidota</taxon>
        <taxon>Flavobacteriia</taxon>
        <taxon>Flavobacteriales</taxon>
        <taxon>Flavobacteriaceae</taxon>
        <taxon>Flavobacterium</taxon>
    </lineage>
</organism>
<keyword evidence="6 7" id="KW-0472">Membrane</keyword>
<feature type="transmembrane region" description="Helical" evidence="7">
    <location>
        <begin position="40"/>
        <end position="70"/>
    </location>
</feature>
<feature type="transmembrane region" description="Helical" evidence="7">
    <location>
        <begin position="262"/>
        <end position="283"/>
    </location>
</feature>
<dbReference type="Proteomes" id="UP000257004">
    <property type="component" value="Unassembled WGS sequence"/>
</dbReference>
<evidence type="ECO:0000256" key="5">
    <source>
        <dbReference type="ARBA" id="ARBA00022989"/>
    </source>
</evidence>
<feature type="transmembrane region" description="Helical" evidence="7">
    <location>
        <begin position="140"/>
        <end position="160"/>
    </location>
</feature>
<feature type="transmembrane region" description="Helical" evidence="7">
    <location>
        <begin position="166"/>
        <end position="187"/>
    </location>
</feature>